<dbReference type="Gene3D" id="3.30.565.10">
    <property type="entry name" value="Histidine kinase-like ATPase, C-terminal domain"/>
    <property type="match status" value="1"/>
</dbReference>
<comment type="catalytic activity">
    <reaction evidence="1">
        <text>ATP + protein L-histidine = ADP + protein N-phospho-L-histidine.</text>
        <dbReference type="EC" id="2.7.13.3"/>
    </reaction>
</comment>
<keyword evidence="7 14" id="KW-0418">Kinase</keyword>
<keyword evidence="6 11" id="KW-0812">Transmembrane</keyword>
<evidence type="ECO:0000313" key="14">
    <source>
        <dbReference type="EMBL" id="MFG1708396.1"/>
    </source>
</evidence>
<evidence type="ECO:0000256" key="7">
    <source>
        <dbReference type="ARBA" id="ARBA00022777"/>
    </source>
</evidence>
<dbReference type="CDD" id="cd00075">
    <property type="entry name" value="HATPase"/>
    <property type="match status" value="1"/>
</dbReference>
<dbReference type="SUPFAM" id="SSF158472">
    <property type="entry name" value="HAMP domain-like"/>
    <property type="match status" value="1"/>
</dbReference>
<dbReference type="InterPro" id="IPR003661">
    <property type="entry name" value="HisK_dim/P_dom"/>
</dbReference>
<accession>A0ABW7ALX9</accession>
<dbReference type="InterPro" id="IPR036890">
    <property type="entry name" value="HATPase_C_sf"/>
</dbReference>
<dbReference type="PROSITE" id="PS50109">
    <property type="entry name" value="HIS_KIN"/>
    <property type="match status" value="1"/>
</dbReference>
<comment type="caution">
    <text evidence="14">The sequence shown here is derived from an EMBL/GenBank/DDBJ whole genome shotgun (WGS) entry which is preliminary data.</text>
</comment>
<dbReference type="CDD" id="cd00082">
    <property type="entry name" value="HisKA"/>
    <property type="match status" value="1"/>
</dbReference>
<dbReference type="InterPro" id="IPR005467">
    <property type="entry name" value="His_kinase_dom"/>
</dbReference>
<keyword evidence="5" id="KW-0808">Transferase</keyword>
<evidence type="ECO:0000256" key="6">
    <source>
        <dbReference type="ARBA" id="ARBA00022692"/>
    </source>
</evidence>
<evidence type="ECO:0000256" key="2">
    <source>
        <dbReference type="ARBA" id="ARBA00004236"/>
    </source>
</evidence>
<dbReference type="InterPro" id="IPR003594">
    <property type="entry name" value="HATPase_dom"/>
</dbReference>
<keyword evidence="4" id="KW-0597">Phosphoprotein</keyword>
<evidence type="ECO:0000256" key="1">
    <source>
        <dbReference type="ARBA" id="ARBA00000085"/>
    </source>
</evidence>
<keyword evidence="15" id="KW-1185">Reference proteome</keyword>
<evidence type="ECO:0000259" key="12">
    <source>
        <dbReference type="PROSITE" id="PS50109"/>
    </source>
</evidence>
<dbReference type="SMART" id="SM00388">
    <property type="entry name" value="HisKA"/>
    <property type="match status" value="1"/>
</dbReference>
<evidence type="ECO:0000256" key="3">
    <source>
        <dbReference type="ARBA" id="ARBA00012438"/>
    </source>
</evidence>
<dbReference type="PANTHER" id="PTHR45436:SF5">
    <property type="entry name" value="SENSOR HISTIDINE KINASE TRCS"/>
    <property type="match status" value="1"/>
</dbReference>
<evidence type="ECO:0000256" key="9">
    <source>
        <dbReference type="ARBA" id="ARBA00023012"/>
    </source>
</evidence>
<gene>
    <name evidence="14" type="ORF">ACFLIM_34850</name>
</gene>
<reference evidence="14 15" key="1">
    <citation type="submission" date="2024-10" db="EMBL/GenBank/DDBJ databases">
        <authorList>
            <person name="Topkara A.R."/>
            <person name="Saygin H."/>
        </authorList>
    </citation>
    <scope>NUCLEOTIDE SEQUENCE [LARGE SCALE GENOMIC DNA]</scope>
    <source>
        <strain evidence="14 15">M3C6</strain>
    </source>
</reference>
<dbReference type="Gene3D" id="1.10.287.130">
    <property type="match status" value="1"/>
</dbReference>
<evidence type="ECO:0000256" key="4">
    <source>
        <dbReference type="ARBA" id="ARBA00022553"/>
    </source>
</evidence>
<dbReference type="Pfam" id="PF00672">
    <property type="entry name" value="HAMP"/>
    <property type="match status" value="1"/>
</dbReference>
<dbReference type="PROSITE" id="PS50885">
    <property type="entry name" value="HAMP"/>
    <property type="match status" value="1"/>
</dbReference>
<dbReference type="PANTHER" id="PTHR45436">
    <property type="entry name" value="SENSOR HISTIDINE KINASE YKOH"/>
    <property type="match status" value="1"/>
</dbReference>
<dbReference type="Pfam" id="PF00512">
    <property type="entry name" value="HisKA"/>
    <property type="match status" value="1"/>
</dbReference>
<dbReference type="SMART" id="SM00387">
    <property type="entry name" value="HATPase_c"/>
    <property type="match status" value="1"/>
</dbReference>
<feature type="domain" description="Histidine kinase" evidence="12">
    <location>
        <begin position="242"/>
        <end position="455"/>
    </location>
</feature>
<feature type="domain" description="HAMP" evidence="13">
    <location>
        <begin position="181"/>
        <end position="234"/>
    </location>
</feature>
<dbReference type="GO" id="GO:0016301">
    <property type="term" value="F:kinase activity"/>
    <property type="evidence" value="ECO:0007669"/>
    <property type="project" value="UniProtKB-KW"/>
</dbReference>
<dbReference type="SUPFAM" id="SSF55874">
    <property type="entry name" value="ATPase domain of HSP90 chaperone/DNA topoisomerase II/histidine kinase"/>
    <property type="match status" value="1"/>
</dbReference>
<organism evidence="14 15">
    <name type="scientific">Nonomuraea marmarensis</name>
    <dbReference type="NCBI Taxonomy" id="3351344"/>
    <lineage>
        <taxon>Bacteria</taxon>
        <taxon>Bacillati</taxon>
        <taxon>Actinomycetota</taxon>
        <taxon>Actinomycetes</taxon>
        <taxon>Streptosporangiales</taxon>
        <taxon>Streptosporangiaceae</taxon>
        <taxon>Nonomuraea</taxon>
    </lineage>
</organism>
<keyword evidence="9" id="KW-0902">Two-component regulatory system</keyword>
<evidence type="ECO:0000256" key="5">
    <source>
        <dbReference type="ARBA" id="ARBA00022679"/>
    </source>
</evidence>
<name>A0ABW7ALX9_9ACTN</name>
<protein>
    <recommendedName>
        <fullName evidence="3">histidine kinase</fullName>
        <ecNumber evidence="3">2.7.13.3</ecNumber>
    </recommendedName>
</protein>
<dbReference type="PRINTS" id="PR00344">
    <property type="entry name" value="BCTRLSENSOR"/>
</dbReference>
<dbReference type="CDD" id="cd06225">
    <property type="entry name" value="HAMP"/>
    <property type="match status" value="1"/>
</dbReference>
<dbReference type="Proteomes" id="UP001603978">
    <property type="component" value="Unassembled WGS sequence"/>
</dbReference>
<keyword evidence="8 11" id="KW-1133">Transmembrane helix</keyword>
<evidence type="ECO:0000259" key="13">
    <source>
        <dbReference type="PROSITE" id="PS50885"/>
    </source>
</evidence>
<dbReference type="EC" id="2.7.13.3" evidence="3"/>
<dbReference type="InterPro" id="IPR036097">
    <property type="entry name" value="HisK_dim/P_sf"/>
</dbReference>
<dbReference type="SUPFAM" id="SSF47384">
    <property type="entry name" value="Homodimeric domain of signal transducing histidine kinase"/>
    <property type="match status" value="1"/>
</dbReference>
<feature type="transmembrane region" description="Helical" evidence="11">
    <location>
        <begin position="151"/>
        <end position="173"/>
    </location>
</feature>
<sequence>MKLGNFSLRGRVALFTGVAVGSLCIVFSTVLLFAINKMATQNLTKEVTAVGELTAYYVDRGELVNPLPPISQDLIRPVQVVDPLGQVVAATKDLQHKPLMAHFAPKSPQRMASAVVCHSDFASDQCHIVVAQHVYRNGDWTIYSAAPALPFYVYPGVAAILIVGTVVFTIAVAHGARHTVTSSLRPVDAIRAQLDHIQSTNLGRRVPVPTAKDEIYRLARSANQTLDRLEDVLEQQRRFCSDASHELRTPITAIRAQMEDALLAPEDVDLARLGNAVLPSVERLQSIASNLLTLTRLEAGPPREQQAIDLAELVAKELEGHQTSGKVVQRLTLGVTVMGDRSRLGQLICNLVQNAQRYASSTVTVTVWRTDGDPGFPGGVAEVEVLDDGPGIAADQRETVFQRFARLDTARSREAGGVGLGLPIARQIAESHGGTLTIQDSDRGARFVVRLPLYS</sequence>
<dbReference type="InterPro" id="IPR050428">
    <property type="entry name" value="TCS_sensor_his_kinase"/>
</dbReference>
<feature type="transmembrane region" description="Helical" evidence="11">
    <location>
        <begin position="12"/>
        <end position="35"/>
    </location>
</feature>
<evidence type="ECO:0000313" key="15">
    <source>
        <dbReference type="Proteomes" id="UP001603978"/>
    </source>
</evidence>
<dbReference type="InterPro" id="IPR003660">
    <property type="entry name" value="HAMP_dom"/>
</dbReference>
<dbReference type="RefSeq" id="WP_393172625.1">
    <property type="nucleotide sequence ID" value="NZ_JBICRM010000027.1"/>
</dbReference>
<keyword evidence="10 11" id="KW-0472">Membrane</keyword>
<dbReference type="EMBL" id="JBICRM010000027">
    <property type="protein sequence ID" value="MFG1708396.1"/>
    <property type="molecule type" value="Genomic_DNA"/>
</dbReference>
<dbReference type="InterPro" id="IPR004358">
    <property type="entry name" value="Sig_transdc_His_kin-like_C"/>
</dbReference>
<dbReference type="SMART" id="SM00304">
    <property type="entry name" value="HAMP"/>
    <property type="match status" value="1"/>
</dbReference>
<comment type="subcellular location">
    <subcellularLocation>
        <location evidence="2">Cell membrane</location>
    </subcellularLocation>
</comment>
<evidence type="ECO:0000256" key="8">
    <source>
        <dbReference type="ARBA" id="ARBA00022989"/>
    </source>
</evidence>
<evidence type="ECO:0000256" key="11">
    <source>
        <dbReference type="SAM" id="Phobius"/>
    </source>
</evidence>
<dbReference type="Pfam" id="PF02518">
    <property type="entry name" value="HATPase_c"/>
    <property type="match status" value="1"/>
</dbReference>
<proteinExistence type="predicted"/>
<evidence type="ECO:0000256" key="10">
    <source>
        <dbReference type="ARBA" id="ARBA00023136"/>
    </source>
</evidence>